<dbReference type="AlphaFoldDB" id="A0A1C7AG12"/>
<evidence type="ECO:0000313" key="5">
    <source>
        <dbReference type="Proteomes" id="UP000218899"/>
    </source>
</evidence>
<dbReference type="PROSITE" id="PS00455">
    <property type="entry name" value="AMP_BINDING"/>
    <property type="match status" value="1"/>
</dbReference>
<dbReference type="EMBL" id="AP014936">
    <property type="protein sequence ID" value="BAU50388.1"/>
    <property type="molecule type" value="Genomic_DNA"/>
</dbReference>
<dbReference type="InterPro" id="IPR000873">
    <property type="entry name" value="AMP-dep_synth/lig_dom"/>
</dbReference>
<dbReference type="InterPro" id="IPR042099">
    <property type="entry name" value="ANL_N_sf"/>
</dbReference>
<dbReference type="Pfam" id="PF23562">
    <property type="entry name" value="AMP-binding_C_3"/>
    <property type="match status" value="1"/>
</dbReference>
<keyword evidence="2" id="KW-0067">ATP-binding</keyword>
<dbReference type="Gene3D" id="3.40.50.12780">
    <property type="entry name" value="N-terminal domain of ligase-like"/>
    <property type="match status" value="1"/>
</dbReference>
<dbReference type="GO" id="GO:0004467">
    <property type="term" value="F:long-chain fatty acid-CoA ligase activity"/>
    <property type="evidence" value="ECO:0007669"/>
    <property type="project" value="TreeGrafter"/>
</dbReference>
<name>A0A1C7AG12_9GAMM</name>
<evidence type="ECO:0000256" key="2">
    <source>
        <dbReference type="ARBA" id="ARBA00022840"/>
    </source>
</evidence>
<gene>
    <name evidence="4" type="ORF">SVA_3854</name>
</gene>
<feature type="domain" description="AMP-dependent synthetase/ligase" evidence="3">
    <location>
        <begin position="29"/>
        <end position="422"/>
    </location>
</feature>
<keyword evidence="1" id="KW-0547">Nucleotide-binding</keyword>
<dbReference type="CDD" id="cd05907">
    <property type="entry name" value="VL_LC_FACS_like"/>
    <property type="match status" value="1"/>
</dbReference>
<dbReference type="Pfam" id="PF00501">
    <property type="entry name" value="AMP-binding"/>
    <property type="match status" value="1"/>
</dbReference>
<reference evidence="4 5" key="1">
    <citation type="submission" date="2015-08" db="EMBL/GenBank/DDBJ databases">
        <title>Complete genome sequence of Sulfurifustis variabilis.</title>
        <authorList>
            <person name="Miura A."/>
            <person name="Kojima H."/>
            <person name="Fukui M."/>
        </authorList>
    </citation>
    <scope>NUCLEOTIDE SEQUENCE [LARGE SCALE GENOMIC DNA]</scope>
    <source>
        <strain evidence="5">skN76</strain>
    </source>
</reference>
<dbReference type="GO" id="GO:0005524">
    <property type="term" value="F:ATP binding"/>
    <property type="evidence" value="ECO:0007669"/>
    <property type="project" value="UniProtKB-KW"/>
</dbReference>
<accession>A0A1C7AG12</accession>
<dbReference type="Proteomes" id="UP000218899">
    <property type="component" value="Chromosome"/>
</dbReference>
<dbReference type="PANTHER" id="PTHR43272:SF33">
    <property type="entry name" value="AMP-BINDING DOMAIN-CONTAINING PROTEIN-RELATED"/>
    <property type="match status" value="1"/>
</dbReference>
<dbReference type="GO" id="GO:0016020">
    <property type="term" value="C:membrane"/>
    <property type="evidence" value="ECO:0007669"/>
    <property type="project" value="TreeGrafter"/>
</dbReference>
<proteinExistence type="predicted"/>
<dbReference type="InterPro" id="IPR020845">
    <property type="entry name" value="AMP-binding_CS"/>
</dbReference>
<protein>
    <submittedName>
        <fullName evidence="4">AMP-dependent synthetase</fullName>
    </submittedName>
</protein>
<evidence type="ECO:0000313" key="4">
    <source>
        <dbReference type="EMBL" id="BAU50388.1"/>
    </source>
</evidence>
<organism evidence="4 5">
    <name type="scientific">Sulfurifustis variabilis</name>
    <dbReference type="NCBI Taxonomy" id="1675686"/>
    <lineage>
        <taxon>Bacteria</taxon>
        <taxon>Pseudomonadati</taxon>
        <taxon>Pseudomonadota</taxon>
        <taxon>Gammaproteobacteria</taxon>
        <taxon>Acidiferrobacterales</taxon>
        <taxon>Acidiferrobacteraceae</taxon>
        <taxon>Sulfurifustis</taxon>
    </lineage>
</organism>
<evidence type="ECO:0000259" key="3">
    <source>
        <dbReference type="Pfam" id="PF00501"/>
    </source>
</evidence>
<evidence type="ECO:0000256" key="1">
    <source>
        <dbReference type="ARBA" id="ARBA00022741"/>
    </source>
</evidence>
<keyword evidence="5" id="KW-1185">Reference proteome</keyword>
<dbReference type="SUPFAM" id="SSF56801">
    <property type="entry name" value="Acetyl-CoA synthetase-like"/>
    <property type="match status" value="1"/>
</dbReference>
<dbReference type="PANTHER" id="PTHR43272">
    <property type="entry name" value="LONG-CHAIN-FATTY-ACID--COA LIGASE"/>
    <property type="match status" value="1"/>
</dbReference>
<dbReference type="KEGG" id="sva:SVA_3854"/>
<sequence>MTGAIRPGQLHSPMKLTDDSNLSDLFLARIAETPDAPAYRQYTGENWVDMTWGEVGREVGRWQAALRKENLRPGDRVAVCLRNRTEWVLFDQAAIGLGLVTVPLYFDDRPENMAFCINDAGARVLFLENGAIWPAMREQAKTIERVVCLNAIPPDDTRALALQHWLPPEGAAPARSPARADDLVTLVYTSGTTGRPKGVMLSHKNILSNVLAAMKAIPSRASDRFVSFLPLSHMFERTCGYYTAICCGGQTVYARGISVLADDIREQQPTVLIAVPRIFERIWGRMQEQMPAGSPKRRLFDKSVEVGWRRFQGKAGAMDRLLWPVLRALVAKKLYHRLGGRIRLIIVGGAAFSPDLARVFIGLGLPIIQGYGLTETAPILCANREHDNDPASIGRPLEGIEMRLDESGEILARGPNLMLGYWNKPEATAAVIDKDGWFHTGDLGRVRDGRFYITGRLKDVIVLSNGEKVSPTDVEQAILMDPAFEQVMLVGEGRPKLGLIAVSSVESEAELCERANRQLHGFPGYTRIHHVARIVGPWSIENGLLTPTMKVKRGEIERRFRAEIEAMYRRDLRTAGGT</sequence>